<keyword evidence="2" id="KW-0812">Transmembrane</keyword>
<dbReference type="Proteomes" id="UP000823934">
    <property type="component" value="Unassembled WGS sequence"/>
</dbReference>
<reference evidence="3" key="1">
    <citation type="journal article" date="2021" name="PeerJ">
        <title>Extensive microbial diversity within the chicken gut microbiome revealed by metagenomics and culture.</title>
        <authorList>
            <person name="Gilroy R."/>
            <person name="Ravi A."/>
            <person name="Getino M."/>
            <person name="Pursley I."/>
            <person name="Horton D.L."/>
            <person name="Alikhan N.F."/>
            <person name="Baker D."/>
            <person name="Gharbi K."/>
            <person name="Hall N."/>
            <person name="Watson M."/>
            <person name="Adriaenssens E.M."/>
            <person name="Foster-Nyarko E."/>
            <person name="Jarju S."/>
            <person name="Secka A."/>
            <person name="Antonio M."/>
            <person name="Oren A."/>
            <person name="Chaudhuri R.R."/>
            <person name="La Ragione R."/>
            <person name="Hildebrand F."/>
            <person name="Pallen M.J."/>
        </authorList>
    </citation>
    <scope>NUCLEOTIDE SEQUENCE</scope>
    <source>
        <strain evidence="3">CHK160-9182</strain>
    </source>
</reference>
<evidence type="ECO:0000313" key="4">
    <source>
        <dbReference type="Proteomes" id="UP000823934"/>
    </source>
</evidence>
<dbReference type="AlphaFoldDB" id="A0A9D1Q6W3"/>
<accession>A0A9D1Q6W3</accession>
<comment type="caution">
    <text evidence="3">The sequence shown here is derived from an EMBL/GenBank/DDBJ whole genome shotgun (WGS) entry which is preliminary data.</text>
</comment>
<evidence type="ECO:0000256" key="2">
    <source>
        <dbReference type="SAM" id="Phobius"/>
    </source>
</evidence>
<keyword evidence="2" id="KW-0472">Membrane</keyword>
<evidence type="ECO:0000256" key="1">
    <source>
        <dbReference type="SAM" id="MobiDB-lite"/>
    </source>
</evidence>
<gene>
    <name evidence="3" type="ORF">H9889_07800</name>
</gene>
<keyword evidence="2" id="KW-1133">Transmembrane helix</keyword>
<organism evidence="3 4">
    <name type="scientific">Candidatus Ignatzschineria merdigallinarum</name>
    <dbReference type="NCBI Taxonomy" id="2838621"/>
    <lineage>
        <taxon>Bacteria</taxon>
        <taxon>Pseudomonadati</taxon>
        <taxon>Pseudomonadota</taxon>
        <taxon>Gammaproteobacteria</taxon>
        <taxon>Cardiobacteriales</taxon>
        <taxon>Ignatzschineriaceae</taxon>
        <taxon>Ignatzschineria</taxon>
    </lineage>
</organism>
<evidence type="ECO:0008006" key="5">
    <source>
        <dbReference type="Google" id="ProtNLM"/>
    </source>
</evidence>
<name>A0A9D1Q6W3_9GAMM</name>
<feature type="transmembrane region" description="Helical" evidence="2">
    <location>
        <begin position="27"/>
        <end position="45"/>
    </location>
</feature>
<dbReference type="EMBL" id="DXHP01000173">
    <property type="protein sequence ID" value="HIW07209.1"/>
    <property type="molecule type" value="Genomic_DNA"/>
</dbReference>
<evidence type="ECO:0000313" key="3">
    <source>
        <dbReference type="EMBL" id="HIW07209.1"/>
    </source>
</evidence>
<sequence>MKRSKELEKEFQKEDQKPPKTPPKTQWGWLIILIVGGGLAMYLLAKLTRMLMIWSGLVG</sequence>
<feature type="region of interest" description="Disordered" evidence="1">
    <location>
        <begin position="1"/>
        <end position="23"/>
    </location>
</feature>
<protein>
    <recommendedName>
        <fullName evidence="5">DUF2474 domain-containing protein</fullName>
    </recommendedName>
</protein>
<proteinExistence type="predicted"/>
<reference evidence="3" key="2">
    <citation type="submission" date="2021-04" db="EMBL/GenBank/DDBJ databases">
        <authorList>
            <person name="Gilroy R."/>
        </authorList>
    </citation>
    <scope>NUCLEOTIDE SEQUENCE</scope>
    <source>
        <strain evidence="3">CHK160-9182</strain>
    </source>
</reference>
<feature type="compositionally biased region" description="Basic and acidic residues" evidence="1">
    <location>
        <begin position="1"/>
        <end position="18"/>
    </location>
</feature>